<sequence>MANWYEDQLTNKNFLSPIGFVFLLEKARKVSFLCQKASIPELNLGDINIPTRGLVRVPLEGNIQYGDLTLDFIVDEDLRNYMEIHNWIRALGTPDTYGERTTWMANNSDRTLNDRGFKVSDGTLQVLNNNNIANFDVVFEDLFPVSLSTLDFNVTNTDTDYLTASVTFKYLLYEIRNTNTSTRR</sequence>
<accession>M4QE59</accession>
<dbReference type="OrthoDB" id="11402at10239"/>
<evidence type="ECO:0000313" key="2">
    <source>
        <dbReference type="Proteomes" id="UP000201235"/>
    </source>
</evidence>
<organism evidence="1 2">
    <name type="scientific">Cyanophage P-RSM1</name>
    <dbReference type="NCBI Taxonomy" id="536444"/>
    <lineage>
        <taxon>Viruses</taxon>
        <taxon>Duplodnaviria</taxon>
        <taxon>Heunggongvirae</taxon>
        <taxon>Uroviricota</taxon>
        <taxon>Caudoviricetes</taxon>
        <taxon>Pantevenvirales</taxon>
        <taxon>Kyanoviridae</taxon>
        <taxon>Emcearvirus</taxon>
        <taxon>Emcearvirus gerard</taxon>
    </lineage>
</organism>
<protein>
    <submittedName>
        <fullName evidence="1">Uncharacterized protein</fullName>
    </submittedName>
</protein>
<dbReference type="EMBL" id="HQ634175">
    <property type="protein sequence ID" value="AGH26493.1"/>
    <property type="molecule type" value="Genomic_DNA"/>
</dbReference>
<dbReference type="KEGG" id="vg:15312147"/>
<name>M4QE59_9CAUD</name>
<dbReference type="GeneID" id="15312147"/>
<evidence type="ECO:0000313" key="1">
    <source>
        <dbReference type="EMBL" id="AGH26493.1"/>
    </source>
</evidence>
<reference evidence="1 2" key="1">
    <citation type="submission" date="2010-11" db="EMBL/GenBank/DDBJ databases">
        <title>The Genome Sequence of Cyanophage P-RSM1.</title>
        <authorList>
            <consortium name="The Broad Institute Genome Sequencing Platform"/>
            <person name="Henn M.R."/>
            <person name="Sullivan M.S."/>
            <person name="Osburne M.S."/>
            <person name="Levin J."/>
            <person name="Malboeuf C."/>
            <person name="Casali M."/>
            <person name="Russ C."/>
            <person name="Lennon N."/>
            <person name="Chapman S.B."/>
            <person name="Erlich R."/>
            <person name="Young S.K."/>
            <person name="Yandava C."/>
            <person name="Zeng Q."/>
            <person name="Alvarado L."/>
            <person name="Anderson S."/>
            <person name="Berlin A."/>
            <person name="Chen Z."/>
            <person name="Freedman E."/>
            <person name="Gellesch M."/>
            <person name="Goldberg J."/>
            <person name="Green L."/>
            <person name="Griggs A."/>
            <person name="Gujja S."/>
            <person name="Heilman E.R."/>
            <person name="Heiman D."/>
            <person name="Hollinger A."/>
            <person name="Howarth C."/>
            <person name="Larson L."/>
            <person name="Mehta T."/>
            <person name="Pearson M."/>
            <person name="Roberts A."/>
            <person name="Ryan E."/>
            <person name="Saif S."/>
            <person name="Shea T."/>
            <person name="Shenoy N."/>
            <person name="Sisk P."/>
            <person name="Stolte C."/>
            <person name="Sykes S."/>
            <person name="White J."/>
            <person name="Yu Q."/>
            <person name="Coleman M.L."/>
            <person name="Huang K.H."/>
            <person name="Weigele P.R."/>
            <person name="DeFrancesco A.S."/>
            <person name="Kern S.E."/>
            <person name="Thompson L.R."/>
            <person name="Fu R."/>
            <person name="Hombeck B."/>
            <person name="Chisholm S.W."/>
            <person name="Haas B."/>
            <person name="Nusbaum C."/>
            <person name="Birren B."/>
        </authorList>
    </citation>
    <scope>NUCLEOTIDE SEQUENCE [LARGE SCALE GENOMIC DNA]</scope>
    <source>
        <strain evidence="1 2">P-RSM1</strain>
    </source>
</reference>
<gene>
    <name evidence="1" type="ORF">CPPG_00177</name>
</gene>
<dbReference type="Proteomes" id="UP000201235">
    <property type="component" value="Segment"/>
</dbReference>
<keyword evidence="2" id="KW-1185">Reference proteome</keyword>
<dbReference type="RefSeq" id="YP_007877728.1">
    <property type="nucleotide sequence ID" value="NC_021071.1"/>
</dbReference>
<proteinExistence type="predicted"/>